<proteinExistence type="predicted"/>
<dbReference type="AlphaFoldDB" id="S0ES62"/>
<accession>S0ES62</accession>
<dbReference type="EMBL" id="HF951689">
    <property type="protein sequence ID" value="CCW33986.1"/>
    <property type="molecule type" value="Genomic_DNA"/>
</dbReference>
<organism evidence="1 2">
    <name type="scientific">Chthonomonas calidirosea (strain DSM 23976 / ICMP 18418 / T49)</name>
    <dbReference type="NCBI Taxonomy" id="1303518"/>
    <lineage>
        <taxon>Bacteria</taxon>
        <taxon>Bacillati</taxon>
        <taxon>Armatimonadota</taxon>
        <taxon>Chthonomonadia</taxon>
        <taxon>Chthonomonadales</taxon>
        <taxon>Chthonomonadaceae</taxon>
        <taxon>Chthonomonas</taxon>
    </lineage>
</organism>
<gene>
    <name evidence="1" type="ORF">CCALI_00148</name>
</gene>
<dbReference type="HOGENOM" id="CLU_2521611_0_0_0"/>
<reference evidence="2" key="1">
    <citation type="submission" date="2013-03" db="EMBL/GenBank/DDBJ databases">
        <title>Genome sequence of Chthonomonas calidirosea, the first sequenced genome from the Armatimonadetes phylum (formally candidate division OP10).</title>
        <authorList>
            <person name="Lee K.C.Y."/>
            <person name="Morgan X.C."/>
            <person name="Dunfield P.F."/>
            <person name="Tamas I."/>
            <person name="Houghton K.M."/>
            <person name="Vyssotski M."/>
            <person name="Ryan J.L.J."/>
            <person name="Lagutin K."/>
            <person name="McDonald I.R."/>
            <person name="Stott M.B."/>
        </authorList>
    </citation>
    <scope>NUCLEOTIDE SEQUENCE [LARGE SCALE GENOMIC DNA]</scope>
    <source>
        <strain evidence="2">DSM 23976 / ICMP 18418 / T49</strain>
    </source>
</reference>
<name>S0ES62_CHTCT</name>
<dbReference type="KEGG" id="ccz:CCALI_00148"/>
<evidence type="ECO:0000313" key="1">
    <source>
        <dbReference type="EMBL" id="CCW33986.1"/>
    </source>
</evidence>
<dbReference type="InParanoid" id="S0ES62"/>
<keyword evidence="2" id="KW-1185">Reference proteome</keyword>
<dbReference type="RefSeq" id="WP_016481550.1">
    <property type="nucleotide sequence ID" value="NC_021487.1"/>
</dbReference>
<dbReference type="Proteomes" id="UP000014227">
    <property type="component" value="Chromosome I"/>
</dbReference>
<sequence>MAPLVRERLDTRPAVGALSKRQQQQHEAVERLIALLDPMGTDAYMQAQNDILRLARLRAARARYVLCNSDGVALARNMRRSCEK</sequence>
<protein>
    <submittedName>
        <fullName evidence="1">Uncharacterized protein</fullName>
    </submittedName>
</protein>
<dbReference type="PATRIC" id="fig|1303518.3.peg.151"/>
<evidence type="ECO:0000313" key="2">
    <source>
        <dbReference type="Proteomes" id="UP000014227"/>
    </source>
</evidence>